<dbReference type="Gene3D" id="3.30.410.40">
    <property type="match status" value="1"/>
</dbReference>
<evidence type="ECO:0000256" key="3">
    <source>
        <dbReference type="ARBA" id="ARBA00022630"/>
    </source>
</evidence>
<dbReference type="InterPro" id="IPR012132">
    <property type="entry name" value="GMC_OxRdtase"/>
</dbReference>
<organism evidence="9 10">
    <name type="scientific">Amycolatopsis saalfeldensis</name>
    <dbReference type="NCBI Taxonomy" id="394193"/>
    <lineage>
        <taxon>Bacteria</taxon>
        <taxon>Bacillati</taxon>
        <taxon>Actinomycetota</taxon>
        <taxon>Actinomycetes</taxon>
        <taxon>Pseudonocardiales</taxon>
        <taxon>Pseudonocardiaceae</taxon>
        <taxon>Amycolatopsis</taxon>
    </lineage>
</organism>
<comment type="cofactor">
    <cofactor evidence="1 5">
        <name>FAD</name>
        <dbReference type="ChEBI" id="CHEBI:57692"/>
    </cofactor>
</comment>
<dbReference type="PANTHER" id="PTHR11552:SF147">
    <property type="entry name" value="CHOLINE DEHYDROGENASE, MITOCHONDRIAL"/>
    <property type="match status" value="1"/>
</dbReference>
<dbReference type="Pfam" id="PF00732">
    <property type="entry name" value="GMC_oxred_N"/>
    <property type="match status" value="1"/>
</dbReference>
<dbReference type="SUPFAM" id="SSF54373">
    <property type="entry name" value="FAD-linked reductases, C-terminal domain"/>
    <property type="match status" value="1"/>
</dbReference>
<evidence type="ECO:0000256" key="4">
    <source>
        <dbReference type="ARBA" id="ARBA00022827"/>
    </source>
</evidence>
<feature type="binding site" evidence="5">
    <location>
        <position position="76"/>
    </location>
    <ligand>
        <name>FAD</name>
        <dbReference type="ChEBI" id="CHEBI:57692"/>
    </ligand>
</feature>
<evidence type="ECO:0000256" key="6">
    <source>
        <dbReference type="RuleBase" id="RU003968"/>
    </source>
</evidence>
<evidence type="ECO:0000313" key="10">
    <source>
        <dbReference type="Proteomes" id="UP000198582"/>
    </source>
</evidence>
<dbReference type="PIRSF" id="PIRSF000137">
    <property type="entry name" value="Alcohol_oxidase"/>
    <property type="match status" value="1"/>
</dbReference>
<dbReference type="AlphaFoldDB" id="A0A1H8YN28"/>
<evidence type="ECO:0000259" key="7">
    <source>
        <dbReference type="PROSITE" id="PS00623"/>
    </source>
</evidence>
<protein>
    <submittedName>
        <fullName evidence="9">Choline dehydrogenase</fullName>
    </submittedName>
</protein>
<feature type="domain" description="Glucose-methanol-choline oxidoreductase N-terminal" evidence="7">
    <location>
        <begin position="74"/>
        <end position="97"/>
    </location>
</feature>
<dbReference type="GO" id="GO:0016614">
    <property type="term" value="F:oxidoreductase activity, acting on CH-OH group of donors"/>
    <property type="evidence" value="ECO:0007669"/>
    <property type="project" value="InterPro"/>
</dbReference>
<proteinExistence type="inferred from homology"/>
<dbReference type="InterPro" id="IPR007867">
    <property type="entry name" value="GMC_OxRtase_C"/>
</dbReference>
<accession>A0A1H8YN28</accession>
<dbReference type="EMBL" id="FOEF01000028">
    <property type="protein sequence ID" value="SEP53566.1"/>
    <property type="molecule type" value="Genomic_DNA"/>
</dbReference>
<dbReference type="InterPro" id="IPR036188">
    <property type="entry name" value="FAD/NAD-bd_sf"/>
</dbReference>
<dbReference type="SUPFAM" id="SSF51905">
    <property type="entry name" value="FAD/NAD(P)-binding domain"/>
    <property type="match status" value="1"/>
</dbReference>
<dbReference type="InterPro" id="IPR000172">
    <property type="entry name" value="GMC_OxRdtase_N"/>
</dbReference>
<dbReference type="PANTHER" id="PTHR11552">
    <property type="entry name" value="GLUCOSE-METHANOL-CHOLINE GMC OXIDOREDUCTASE"/>
    <property type="match status" value="1"/>
</dbReference>
<dbReference type="Gene3D" id="3.50.50.60">
    <property type="entry name" value="FAD/NAD(P)-binding domain"/>
    <property type="match status" value="1"/>
</dbReference>
<dbReference type="PROSITE" id="PS00624">
    <property type="entry name" value="GMC_OXRED_2"/>
    <property type="match status" value="1"/>
</dbReference>
<dbReference type="Proteomes" id="UP000198582">
    <property type="component" value="Unassembled WGS sequence"/>
</dbReference>
<sequence>MIVGAGSAGAVLAARLSEDPERQVLLIEAGSGGIPPGDEPDTLGTPVVTGYNWDYSAHVGSRAGRGRRYPYPVGKVLGGSSAVNGAIALRGLPADFDGWADAGNPLWAWEHVQPYFVRIEDDPGAGAPGHGVGGPIPIRRPHHDELSVITSAFLRACADNGLLEVPDLNGGPGTGVGLVPSNARGNTRMSTAATYLASAVDRPNLTVRTGCRAVALVRNGRRVTGVEVVSNGRLHEVLAGRVVLSAGAVNTPAILLRSGIGDAERLRRLGIRQTAHLPGVGRNLADHVAVAMWAVPNPGVCQDGEPWHEAMARVASGAGGHPDLNLFLANNVSTSAVPALGQMVAEEKAVSLSAMLVSPASRGEVFLTEADADPTIVLRLVTNPGDVESLMCGARLAWAVVRSSRVAELLKHLVVWTDRMVEDDSTLRRMVETFAAPTLHPSGTARMGPETDDLAVVDQCCRVHQVEGLWITDASVMPSIPSAPTNLTCIMLAERVAEWMAESGKA</sequence>
<gene>
    <name evidence="9" type="ORF">SAMN04489732_12853</name>
</gene>
<evidence type="ECO:0000313" key="9">
    <source>
        <dbReference type="EMBL" id="SEP53566.1"/>
    </source>
</evidence>
<dbReference type="GO" id="GO:0050660">
    <property type="term" value="F:flavin adenine dinucleotide binding"/>
    <property type="evidence" value="ECO:0007669"/>
    <property type="project" value="InterPro"/>
</dbReference>
<evidence type="ECO:0000259" key="8">
    <source>
        <dbReference type="PROSITE" id="PS00624"/>
    </source>
</evidence>
<comment type="similarity">
    <text evidence="2 6">Belongs to the GMC oxidoreductase family.</text>
</comment>
<evidence type="ECO:0000256" key="2">
    <source>
        <dbReference type="ARBA" id="ARBA00010790"/>
    </source>
</evidence>
<dbReference type="STRING" id="394193.SAMN04489732_12853"/>
<keyword evidence="10" id="KW-1185">Reference proteome</keyword>
<keyword evidence="3 6" id="KW-0285">Flavoprotein</keyword>
<reference evidence="9 10" key="1">
    <citation type="submission" date="2016-10" db="EMBL/GenBank/DDBJ databases">
        <authorList>
            <person name="de Groot N.N."/>
        </authorList>
    </citation>
    <scope>NUCLEOTIDE SEQUENCE [LARGE SCALE GENOMIC DNA]</scope>
    <source>
        <strain evidence="9 10">DSM 44993</strain>
    </source>
</reference>
<keyword evidence="4 5" id="KW-0274">FAD</keyword>
<dbReference type="Pfam" id="PF05199">
    <property type="entry name" value="GMC_oxred_C"/>
    <property type="match status" value="1"/>
</dbReference>
<name>A0A1H8YN28_9PSEU</name>
<evidence type="ECO:0000256" key="1">
    <source>
        <dbReference type="ARBA" id="ARBA00001974"/>
    </source>
</evidence>
<feature type="domain" description="Glucose-methanol-choline oxidoreductase N-terminal" evidence="8">
    <location>
        <begin position="247"/>
        <end position="261"/>
    </location>
</feature>
<evidence type="ECO:0000256" key="5">
    <source>
        <dbReference type="PIRSR" id="PIRSR000137-2"/>
    </source>
</evidence>
<dbReference type="PROSITE" id="PS00623">
    <property type="entry name" value="GMC_OXRED_1"/>
    <property type="match status" value="1"/>
</dbReference>